<accession>A0A915JUC8</accession>
<proteinExistence type="predicted"/>
<dbReference type="WBParaSite" id="nRc.2.0.1.t29669-RA">
    <property type="protein sequence ID" value="nRc.2.0.1.t29669-RA"/>
    <property type="gene ID" value="nRc.2.0.1.g29669"/>
</dbReference>
<dbReference type="Proteomes" id="UP000887565">
    <property type="component" value="Unplaced"/>
</dbReference>
<evidence type="ECO:0000313" key="1">
    <source>
        <dbReference type="Proteomes" id="UP000887565"/>
    </source>
</evidence>
<keyword evidence="1" id="KW-1185">Reference proteome</keyword>
<name>A0A915JUC8_ROMCU</name>
<protein>
    <submittedName>
        <fullName evidence="2">Uncharacterized protein</fullName>
    </submittedName>
</protein>
<reference evidence="2" key="1">
    <citation type="submission" date="2022-11" db="UniProtKB">
        <authorList>
            <consortium name="WormBaseParasite"/>
        </authorList>
    </citation>
    <scope>IDENTIFICATION</scope>
</reference>
<sequence length="59" mass="6886">MRSYILTDATLNENARLIKTKFLPPLTFFVLPRFLAVAVTNGDDWRRIEENFQAEKSKV</sequence>
<evidence type="ECO:0000313" key="2">
    <source>
        <dbReference type="WBParaSite" id="nRc.2.0.1.t29669-RA"/>
    </source>
</evidence>
<dbReference type="AlphaFoldDB" id="A0A915JUC8"/>
<organism evidence="1 2">
    <name type="scientific">Romanomermis culicivorax</name>
    <name type="common">Nematode worm</name>
    <dbReference type="NCBI Taxonomy" id="13658"/>
    <lineage>
        <taxon>Eukaryota</taxon>
        <taxon>Metazoa</taxon>
        <taxon>Ecdysozoa</taxon>
        <taxon>Nematoda</taxon>
        <taxon>Enoplea</taxon>
        <taxon>Dorylaimia</taxon>
        <taxon>Mermithida</taxon>
        <taxon>Mermithoidea</taxon>
        <taxon>Mermithidae</taxon>
        <taxon>Romanomermis</taxon>
    </lineage>
</organism>